<organism evidence="1">
    <name type="scientific">Utricularia reniformis</name>
    <dbReference type="NCBI Taxonomy" id="192314"/>
    <lineage>
        <taxon>Eukaryota</taxon>
        <taxon>Viridiplantae</taxon>
        <taxon>Streptophyta</taxon>
        <taxon>Embryophyta</taxon>
        <taxon>Tracheophyta</taxon>
        <taxon>Spermatophyta</taxon>
        <taxon>Magnoliopsida</taxon>
        <taxon>eudicotyledons</taxon>
        <taxon>Gunneridae</taxon>
        <taxon>Pentapetalae</taxon>
        <taxon>asterids</taxon>
        <taxon>lamiids</taxon>
        <taxon>Lamiales</taxon>
        <taxon>Lentibulariaceae</taxon>
        <taxon>Utricularia</taxon>
    </lineage>
</organism>
<name>A0A1Y0B0A1_9LAMI</name>
<dbReference type="EMBL" id="KY774314">
    <property type="protein sequence ID" value="ART30866.1"/>
    <property type="molecule type" value="Genomic_DNA"/>
</dbReference>
<keyword evidence="1" id="KW-0496">Mitochondrion</keyword>
<gene>
    <name evidence="1" type="ORF">AEK19_MT0611</name>
</gene>
<geneLocation type="mitochondrion" evidence="1"/>
<proteinExistence type="predicted"/>
<reference evidence="1" key="1">
    <citation type="submission" date="2017-03" db="EMBL/GenBank/DDBJ databases">
        <title>The mitochondrial genome of the carnivorous plant Utricularia reniformis (Lentibulariaceae): structure, comparative analysis and evolutionary landmarks.</title>
        <authorList>
            <person name="Silva S.R."/>
            <person name="Alvarenga D.O."/>
            <person name="Michael T.P."/>
            <person name="Miranda V.F.O."/>
            <person name="Varani A.M."/>
        </authorList>
    </citation>
    <scope>NUCLEOTIDE SEQUENCE</scope>
</reference>
<evidence type="ECO:0000313" key="1">
    <source>
        <dbReference type="EMBL" id="ART30866.1"/>
    </source>
</evidence>
<sequence length="67" mass="7247">MASLTKMQIPSLFSFVVFCLLPVINKRVILSPANKTKKTSSQAAYQSSLRISGKPKVSSTVSSIKCV</sequence>
<dbReference type="AlphaFoldDB" id="A0A1Y0B0A1"/>
<protein>
    <submittedName>
        <fullName evidence="1">Uncharacterized protein</fullName>
    </submittedName>
</protein>
<accession>A0A1Y0B0A1</accession>